<keyword evidence="1" id="KW-1133">Transmembrane helix</keyword>
<dbReference type="EMBL" id="CP001276">
    <property type="protein sequence ID" value="ACM06767.1"/>
    <property type="molecule type" value="Genomic_DNA"/>
</dbReference>
<dbReference type="KEGG" id="tro:trd_A0703"/>
<dbReference type="HOGENOM" id="CLU_3318429_0_0_0"/>
<geneLocation type="plasmid" evidence="3">
    <name>Tros</name>
</geneLocation>
<evidence type="ECO:0000313" key="2">
    <source>
        <dbReference type="EMBL" id="ACM06767.1"/>
    </source>
</evidence>
<keyword evidence="1" id="KW-0812">Transmembrane</keyword>
<proteinExistence type="predicted"/>
<evidence type="ECO:0000256" key="1">
    <source>
        <dbReference type="SAM" id="Phobius"/>
    </source>
</evidence>
<name>B9L4I9_THERP</name>
<protein>
    <submittedName>
        <fullName evidence="2">Uncharacterized protein</fullName>
    </submittedName>
</protein>
<accession>B9L4I9</accession>
<dbReference type="AlphaFoldDB" id="B9L4I9"/>
<dbReference type="Proteomes" id="UP000000447">
    <property type="component" value="Plasmid unnamed"/>
</dbReference>
<evidence type="ECO:0000313" key="3">
    <source>
        <dbReference type="Proteomes" id="UP000000447"/>
    </source>
</evidence>
<feature type="transmembrane region" description="Helical" evidence="1">
    <location>
        <begin position="12"/>
        <end position="33"/>
    </location>
</feature>
<keyword evidence="2" id="KW-0614">Plasmid</keyword>
<organism evidence="2 3">
    <name type="scientific">Thermomicrobium roseum (strain ATCC 27502 / DSM 5159 / P-2)</name>
    <dbReference type="NCBI Taxonomy" id="309801"/>
    <lineage>
        <taxon>Bacteria</taxon>
        <taxon>Pseudomonadati</taxon>
        <taxon>Thermomicrobiota</taxon>
        <taxon>Thermomicrobia</taxon>
        <taxon>Thermomicrobiales</taxon>
        <taxon>Thermomicrobiaceae</taxon>
        <taxon>Thermomicrobium</taxon>
    </lineage>
</organism>
<keyword evidence="3" id="KW-1185">Reference proteome</keyword>
<keyword evidence="1" id="KW-0472">Membrane</keyword>
<reference evidence="2 3" key="1">
    <citation type="journal article" date="2009" name="PLoS ONE">
        <title>Complete genome sequence of the aerobic CO-oxidizing thermophile Thermomicrobium roseum.</title>
        <authorList>
            <person name="Wu D."/>
            <person name="Raymond J."/>
            <person name="Wu M."/>
            <person name="Chatterji S."/>
            <person name="Ren Q."/>
            <person name="Graham J.E."/>
            <person name="Bryant D.A."/>
            <person name="Robb F."/>
            <person name="Colman A."/>
            <person name="Tallon L.J."/>
            <person name="Badger J.H."/>
            <person name="Madupu R."/>
            <person name="Ward N.L."/>
            <person name="Eisen J.A."/>
        </authorList>
    </citation>
    <scope>NUCLEOTIDE SEQUENCE [LARGE SCALE GENOMIC DNA]</scope>
    <source>
        <strain evidence="3">ATCC 27502 / DSM 5159 / P-2</strain>
        <plasmid evidence="2">unnamed</plasmid>
    </source>
</reference>
<gene>
    <name evidence="2" type="ordered locus">trd_A0703</name>
</gene>
<sequence length="39" mass="4395">MNFVEIHGATERWGWFVFVGALALTVALAISYVGRRGLW</sequence>